<feature type="transmembrane region" description="Helical" evidence="1">
    <location>
        <begin position="212"/>
        <end position="231"/>
    </location>
</feature>
<accession>A0A934R9J6</accession>
<evidence type="ECO:0000256" key="1">
    <source>
        <dbReference type="SAM" id="Phobius"/>
    </source>
</evidence>
<feature type="transmembrane region" description="Helical" evidence="1">
    <location>
        <begin position="87"/>
        <end position="107"/>
    </location>
</feature>
<organism evidence="2 3">
    <name type="scientific">Luteolibacter yonseiensis</name>
    <dbReference type="NCBI Taxonomy" id="1144680"/>
    <lineage>
        <taxon>Bacteria</taxon>
        <taxon>Pseudomonadati</taxon>
        <taxon>Verrucomicrobiota</taxon>
        <taxon>Verrucomicrobiia</taxon>
        <taxon>Verrucomicrobiales</taxon>
        <taxon>Verrucomicrobiaceae</taxon>
        <taxon>Luteolibacter</taxon>
    </lineage>
</organism>
<protein>
    <submittedName>
        <fullName evidence="2">Uncharacterized protein</fullName>
    </submittedName>
</protein>
<sequence>MPHTFKPGRPLWWQWLTVLSFDAPLVALVWQALFARVAGVSLPWHDPVLLSLAVWIVYAADRWIEGLRLSAEIVQTPRHLFYIRHRWPVFWVGVAAMAATAFIALTRLESREFKAGLLLLVPTLLYLFSHQLLHRHHPLRLPKEICIGVIFALGCVLAPAVHASGHFMILCLPALLFCLLCFTNCALISVWEMEVDASHGQTSLALQLGRGAVLIHVLPWFIVIAGIVVAVSGDPSIRSAALCAASSAFLMGLLDWLQPRIGRIPARAAVDMTLVVPVVGFLFW</sequence>
<reference evidence="2" key="1">
    <citation type="submission" date="2021-01" db="EMBL/GenBank/DDBJ databases">
        <title>Modified the classification status of verrucomicrobia.</title>
        <authorList>
            <person name="Feng X."/>
        </authorList>
    </citation>
    <scope>NUCLEOTIDE SEQUENCE</scope>
    <source>
        <strain evidence="2">JCM 18052</strain>
    </source>
</reference>
<dbReference type="EMBL" id="JAENIK010000012">
    <property type="protein sequence ID" value="MBK1817980.1"/>
    <property type="molecule type" value="Genomic_DNA"/>
</dbReference>
<keyword evidence="1" id="KW-0812">Transmembrane</keyword>
<feature type="transmembrane region" description="Helical" evidence="1">
    <location>
        <begin position="167"/>
        <end position="191"/>
    </location>
</feature>
<proteinExistence type="predicted"/>
<feature type="transmembrane region" description="Helical" evidence="1">
    <location>
        <begin position="145"/>
        <end position="161"/>
    </location>
</feature>
<dbReference type="AlphaFoldDB" id="A0A934R9J6"/>
<feature type="transmembrane region" description="Helical" evidence="1">
    <location>
        <begin position="12"/>
        <end position="30"/>
    </location>
</feature>
<comment type="caution">
    <text evidence="2">The sequence shown here is derived from an EMBL/GenBank/DDBJ whole genome shotgun (WGS) entry which is preliminary data.</text>
</comment>
<keyword evidence="1" id="KW-0472">Membrane</keyword>
<gene>
    <name evidence="2" type="ORF">JIN84_20325</name>
</gene>
<name>A0A934R9J6_9BACT</name>
<dbReference type="RefSeq" id="WP_200352904.1">
    <property type="nucleotide sequence ID" value="NZ_BAABHZ010000001.1"/>
</dbReference>
<evidence type="ECO:0000313" key="3">
    <source>
        <dbReference type="Proteomes" id="UP000600139"/>
    </source>
</evidence>
<feature type="transmembrane region" description="Helical" evidence="1">
    <location>
        <begin position="113"/>
        <end position="133"/>
    </location>
</feature>
<dbReference type="Proteomes" id="UP000600139">
    <property type="component" value="Unassembled WGS sequence"/>
</dbReference>
<keyword evidence="1" id="KW-1133">Transmembrane helix</keyword>
<keyword evidence="3" id="KW-1185">Reference proteome</keyword>
<evidence type="ECO:0000313" key="2">
    <source>
        <dbReference type="EMBL" id="MBK1817980.1"/>
    </source>
</evidence>